<keyword evidence="4" id="KW-0863">Zinc-finger</keyword>
<evidence type="ECO:0000256" key="6">
    <source>
        <dbReference type="SAM" id="SignalP"/>
    </source>
</evidence>
<gene>
    <name evidence="8" type="ORF">BRAA03T14686Z</name>
</gene>
<dbReference type="GO" id="GO:0016705">
    <property type="term" value="F:oxidoreductase activity, acting on paired donors, with incorporation or reduction of molecular oxygen"/>
    <property type="evidence" value="ECO:0007669"/>
    <property type="project" value="InterPro"/>
</dbReference>
<dbReference type="PROSITE" id="PS50157">
    <property type="entry name" value="ZINC_FINGER_C2H2_2"/>
    <property type="match status" value="1"/>
</dbReference>
<keyword evidence="4" id="KW-0479">Metal-binding</keyword>
<feature type="compositionally biased region" description="Basic and acidic residues" evidence="5">
    <location>
        <begin position="861"/>
        <end position="872"/>
    </location>
</feature>
<dbReference type="EMBL" id="LR031572">
    <property type="protein sequence ID" value="VDC83468.1"/>
    <property type="molecule type" value="Genomic_DNA"/>
</dbReference>
<dbReference type="SMART" id="SM00702">
    <property type="entry name" value="P4Hc"/>
    <property type="match status" value="1"/>
</dbReference>
<dbReference type="PROSITE" id="PS00028">
    <property type="entry name" value="ZINC_FINGER_C2H2_1"/>
    <property type="match status" value="1"/>
</dbReference>
<organism evidence="8">
    <name type="scientific">Brassica campestris</name>
    <name type="common">Field mustard</name>
    <dbReference type="NCBI Taxonomy" id="3711"/>
    <lineage>
        <taxon>Eukaryota</taxon>
        <taxon>Viridiplantae</taxon>
        <taxon>Streptophyta</taxon>
        <taxon>Embryophyta</taxon>
        <taxon>Tracheophyta</taxon>
        <taxon>Spermatophyta</taxon>
        <taxon>Magnoliopsida</taxon>
        <taxon>eudicotyledons</taxon>
        <taxon>Gunneridae</taxon>
        <taxon>Pentapetalae</taxon>
        <taxon>rosids</taxon>
        <taxon>malvids</taxon>
        <taxon>Brassicales</taxon>
        <taxon>Brassicaceae</taxon>
        <taxon>Brassiceae</taxon>
        <taxon>Brassica</taxon>
    </lineage>
</organism>
<keyword evidence="3" id="KW-0560">Oxidoreductase</keyword>
<feature type="compositionally biased region" description="Polar residues" evidence="5">
    <location>
        <begin position="913"/>
        <end position="922"/>
    </location>
</feature>
<feature type="signal peptide" evidence="6">
    <location>
        <begin position="1"/>
        <end position="22"/>
    </location>
</feature>
<feature type="compositionally biased region" description="Basic and acidic residues" evidence="5">
    <location>
        <begin position="81"/>
        <end position="95"/>
    </location>
</feature>
<evidence type="ECO:0000256" key="4">
    <source>
        <dbReference type="PROSITE-ProRule" id="PRU00042"/>
    </source>
</evidence>
<feature type="region of interest" description="Disordered" evidence="5">
    <location>
        <begin position="81"/>
        <end position="103"/>
    </location>
</feature>
<keyword evidence="2" id="KW-0223">Dioxygenase</keyword>
<feature type="compositionally biased region" description="Basic and acidic residues" evidence="5">
    <location>
        <begin position="733"/>
        <end position="746"/>
    </location>
</feature>
<feature type="compositionally biased region" description="Polar residues" evidence="5">
    <location>
        <begin position="661"/>
        <end position="685"/>
    </location>
</feature>
<feature type="compositionally biased region" description="Polar residues" evidence="5">
    <location>
        <begin position="697"/>
        <end position="708"/>
    </location>
</feature>
<dbReference type="Gene3D" id="2.60.120.620">
    <property type="entry name" value="q2cbj1_9rhob like domain"/>
    <property type="match status" value="1"/>
</dbReference>
<feature type="region of interest" description="Disordered" evidence="5">
    <location>
        <begin position="640"/>
        <end position="805"/>
    </location>
</feature>
<dbReference type="GO" id="GO:0005506">
    <property type="term" value="F:iron ion binding"/>
    <property type="evidence" value="ECO:0007669"/>
    <property type="project" value="InterPro"/>
</dbReference>
<keyword evidence="4" id="KW-0862">Zinc</keyword>
<reference evidence="8" key="1">
    <citation type="submission" date="2018-11" db="EMBL/GenBank/DDBJ databases">
        <authorList>
            <consortium name="Genoscope - CEA"/>
            <person name="William W."/>
        </authorList>
    </citation>
    <scope>NUCLEOTIDE SEQUENCE</scope>
</reference>
<comment type="cofactor">
    <cofactor evidence="1">
        <name>L-ascorbate</name>
        <dbReference type="ChEBI" id="CHEBI:38290"/>
    </cofactor>
</comment>
<evidence type="ECO:0000256" key="1">
    <source>
        <dbReference type="ARBA" id="ARBA00001961"/>
    </source>
</evidence>
<dbReference type="InterPro" id="IPR006620">
    <property type="entry name" value="Pro_4_hyd_alph"/>
</dbReference>
<evidence type="ECO:0000256" key="2">
    <source>
        <dbReference type="ARBA" id="ARBA00022964"/>
    </source>
</evidence>
<feature type="chain" id="PRO_5018053154" description="C2H2-type domain-containing protein" evidence="6">
    <location>
        <begin position="23"/>
        <end position="958"/>
    </location>
</feature>
<feature type="compositionally biased region" description="Basic and acidic residues" evidence="5">
    <location>
        <begin position="646"/>
        <end position="659"/>
    </location>
</feature>
<sequence length="958" mass="107279">MASLSQIFLILIIISSSPFCSGGSRKELRDKDNIGESYIQSSYVVGSKSVDPRRVLQLSWQPRVFLYRGFLSEEECDHLAKETSEVKSGDGDGDGKTQLSSSDHVLDVPDPIVAGIEERISAWTFLPRGNLPLLFSLGRALFMKNSGPIKVRSYTMEKSDKKLDYFGDESSSVSHESLLATVILYVSNTTQGGELLFPHSEVKLKRSWSDCSEPGNILRPVKGNAILFFTRHLNATLDQTSTHFRCPVLKGELLVATKLIYAKKQARKDEEESGECSDEDESCPRWAELGECKKNPVYMIGSPDYFGLYNFSTTAPLPPPPPPPLKIFFSFSFGVPSLSLGDFLSCQAPRIALDLPLGARTHARSAVTVLLLKSMELVKQDGNDSLDMLIRRAVGKDPFLSFPRPDNNPVQLFQLLHNLERPGWPLLTPLKIELQKCEKCAREFCSPVNHRRHSRVHRRPRKQEKDSSKERDALGEFWDKLSVVDAKEILSLKSMMLEDVAGESVESGLMSLIEKPGYTALPQYYLRAGSDLLDIIQARTPRFSISSQKLFSILDEASEKTFMCNEAAPMQKYIFDGEIGKNMLEAKNVVACASFLLEQKLIKAWLADKDAEALRCQNLLVEEEEAAQRSRQAELLERKKRKKLRQKEQRVKDQKKDATEDVSTTSEEQHSPAESSSPLSVASDSEAQRSDSIPVEDSSSLEESQVLETDNERNGETQAPMVDDDGLGNGQNMERRSGRRQMEKRSQHGMPNGFHGNHAPKLGGIRKNGTNRDVRGNTTKVWSRKANNPNSISPEAAVDEQDRTKNSEVLIGSLSVTIRNTGEHNQAKCREEEPRMKTVEAKPTSDQSTVKVWRPVSSQGRIDENTDKKDKIPSSTVPEVKTAHHISLNEAKAFLAKRWKEATSEEHVTLVLSQETDMSGDNNTHESSNDVITAARPKYRKKREKGSKVKYVPKQRIS</sequence>
<evidence type="ECO:0000256" key="5">
    <source>
        <dbReference type="SAM" id="MobiDB-lite"/>
    </source>
</evidence>
<keyword evidence="6" id="KW-0732">Signal</keyword>
<feature type="domain" description="C2H2-type" evidence="7">
    <location>
        <begin position="435"/>
        <end position="462"/>
    </location>
</feature>
<dbReference type="InterPro" id="IPR013087">
    <property type="entry name" value="Znf_C2H2_type"/>
</dbReference>
<evidence type="ECO:0000313" key="8">
    <source>
        <dbReference type="EMBL" id="VDC83468.1"/>
    </source>
</evidence>
<feature type="region of interest" description="Disordered" evidence="5">
    <location>
        <begin position="913"/>
        <end position="958"/>
    </location>
</feature>
<protein>
    <recommendedName>
        <fullName evidence="7">C2H2-type domain-containing protein</fullName>
    </recommendedName>
</protein>
<dbReference type="PANTHER" id="PTHR36055:SF1">
    <property type="entry name" value="C2H2-LIKE ZINC FINGER PROTEIN"/>
    <property type="match status" value="1"/>
</dbReference>
<feature type="compositionally biased region" description="Polar residues" evidence="5">
    <location>
        <begin position="844"/>
        <end position="860"/>
    </location>
</feature>
<feature type="compositionally biased region" description="Polar residues" evidence="5">
    <location>
        <begin position="776"/>
        <end position="793"/>
    </location>
</feature>
<proteinExistence type="predicted"/>
<name>A0A3P6AGK8_BRACM</name>
<feature type="compositionally biased region" description="Basic and acidic residues" evidence="5">
    <location>
        <begin position="821"/>
        <end position="840"/>
    </location>
</feature>
<feature type="region of interest" description="Disordered" evidence="5">
    <location>
        <begin position="821"/>
        <end position="878"/>
    </location>
</feature>
<dbReference type="GO" id="GO:0031418">
    <property type="term" value="F:L-ascorbic acid binding"/>
    <property type="evidence" value="ECO:0007669"/>
    <property type="project" value="InterPro"/>
</dbReference>
<dbReference type="GO" id="GO:0051213">
    <property type="term" value="F:dioxygenase activity"/>
    <property type="evidence" value="ECO:0007669"/>
    <property type="project" value="UniProtKB-KW"/>
</dbReference>
<accession>A0A3P6AGK8</accession>
<evidence type="ECO:0000256" key="3">
    <source>
        <dbReference type="ARBA" id="ARBA00023002"/>
    </source>
</evidence>
<dbReference type="GO" id="GO:0008270">
    <property type="term" value="F:zinc ion binding"/>
    <property type="evidence" value="ECO:0007669"/>
    <property type="project" value="UniProtKB-KW"/>
</dbReference>
<dbReference type="AlphaFoldDB" id="A0A3P6AGK8"/>
<evidence type="ECO:0000259" key="7">
    <source>
        <dbReference type="PROSITE" id="PS50157"/>
    </source>
</evidence>
<dbReference type="PANTHER" id="PTHR36055">
    <property type="entry name" value="C2H2-LIKE ZINC FINGER PROTEIN"/>
    <property type="match status" value="1"/>
</dbReference>